<dbReference type="Proteomes" id="UP000630936">
    <property type="component" value="Unassembled WGS sequence"/>
</dbReference>
<name>A0A918QMQ5_9ACTN</name>
<evidence type="ECO:0000313" key="3">
    <source>
        <dbReference type="Proteomes" id="UP000630936"/>
    </source>
</evidence>
<dbReference type="PANTHER" id="PTHR47469:SF2">
    <property type="entry name" value="OS06G0597600 PROTEIN"/>
    <property type="match status" value="1"/>
</dbReference>
<reference evidence="2" key="1">
    <citation type="journal article" date="2014" name="Int. J. Syst. Evol. Microbiol.">
        <title>Complete genome sequence of Corynebacterium casei LMG S-19264T (=DSM 44701T), isolated from a smear-ripened cheese.</title>
        <authorList>
            <consortium name="US DOE Joint Genome Institute (JGI-PGF)"/>
            <person name="Walter F."/>
            <person name="Albersmeier A."/>
            <person name="Kalinowski J."/>
            <person name="Ruckert C."/>
        </authorList>
    </citation>
    <scope>NUCLEOTIDE SEQUENCE</scope>
    <source>
        <strain evidence="2">JCM 4988</strain>
    </source>
</reference>
<dbReference type="Gene3D" id="3.50.50.60">
    <property type="entry name" value="FAD/NAD(P)-binding domain"/>
    <property type="match status" value="1"/>
</dbReference>
<organism evidence="2 3">
    <name type="scientific">Streptomyces inusitatus</name>
    <dbReference type="NCBI Taxonomy" id="68221"/>
    <lineage>
        <taxon>Bacteria</taxon>
        <taxon>Bacillati</taxon>
        <taxon>Actinomycetota</taxon>
        <taxon>Actinomycetes</taxon>
        <taxon>Kitasatosporales</taxon>
        <taxon>Streptomycetaceae</taxon>
        <taxon>Streptomyces</taxon>
    </lineage>
</organism>
<accession>A0A918QMQ5</accession>
<dbReference type="PRINTS" id="PR00420">
    <property type="entry name" value="RNGMNOXGNASE"/>
</dbReference>
<dbReference type="SUPFAM" id="SSF51905">
    <property type="entry name" value="FAD/NAD(P)-binding domain"/>
    <property type="match status" value="1"/>
</dbReference>
<dbReference type="Gene3D" id="3.30.9.30">
    <property type="match status" value="1"/>
</dbReference>
<gene>
    <name evidence="2" type="ORF">GCM10010387_63940</name>
</gene>
<feature type="domain" description="2,6-dihydroxypyridine 3-monooxygenase substrate binding" evidence="1">
    <location>
        <begin position="172"/>
        <end position="228"/>
    </location>
</feature>
<dbReference type="PANTHER" id="PTHR47469">
    <property type="entry name" value="MONOOXYGENASE-LIKE"/>
    <property type="match status" value="1"/>
</dbReference>
<keyword evidence="3" id="KW-1185">Reference proteome</keyword>
<comment type="caution">
    <text evidence="2">The sequence shown here is derived from an EMBL/GenBank/DDBJ whole genome shotgun (WGS) entry which is preliminary data.</text>
</comment>
<reference evidence="2" key="2">
    <citation type="submission" date="2020-09" db="EMBL/GenBank/DDBJ databases">
        <authorList>
            <person name="Sun Q."/>
            <person name="Ohkuma M."/>
        </authorList>
    </citation>
    <scope>NUCLEOTIDE SEQUENCE</scope>
    <source>
        <strain evidence="2">JCM 4988</strain>
    </source>
</reference>
<sequence length="392" mass="41251">MSGLRVAVVGGSIGGCAAALAAHRAGHEDITVYERTSGDLASRGLGLAVHHSRYAELERRGYLDAAMPWTPMAERRWYVREGDAPLGRLIGSGHFPFRTYNWGPLWRELRSRLPASVVFRSGTAVGSAAESAAGVRLGTASGFADYDLVVGADGFRSVIREAVCPGVRPAHAGYLAWRGAYPESRLPDPGRWETSATVYAVFDGGHAVIYRIPDGEGGHLVNWVLYTAPPPGADTGASGPAASLHPYLAGLVEDRLPPFWSTLVGLTAPGELIVQPMYDFTAAPGVTRRLALVGDAAAVARPHTGAGAVKALQDATLLEDALTAHRSLPAALASYDTARSAVSGGMVDLGRRLGRALVEAAPPWASLDRAGLDAWWEEADAAGLFGGRRLDG</sequence>
<dbReference type="PROSITE" id="PS51257">
    <property type="entry name" value="PROKAR_LIPOPROTEIN"/>
    <property type="match status" value="1"/>
</dbReference>
<dbReference type="InterPro" id="IPR054707">
    <property type="entry name" value="DhpH_subs-bd"/>
</dbReference>
<dbReference type="AlphaFoldDB" id="A0A918QMQ5"/>
<evidence type="ECO:0000259" key="1">
    <source>
        <dbReference type="Pfam" id="PF22607"/>
    </source>
</evidence>
<dbReference type="InterPro" id="IPR036188">
    <property type="entry name" value="FAD/NAD-bd_sf"/>
</dbReference>
<dbReference type="EMBL" id="BMWG01000032">
    <property type="protein sequence ID" value="GGZ61531.1"/>
    <property type="molecule type" value="Genomic_DNA"/>
</dbReference>
<dbReference type="SUPFAM" id="SSF54373">
    <property type="entry name" value="FAD-linked reductases, C-terminal domain"/>
    <property type="match status" value="1"/>
</dbReference>
<dbReference type="InterPro" id="IPR053212">
    <property type="entry name" value="DHP_3-monooxygenase"/>
</dbReference>
<dbReference type="Pfam" id="PF22607">
    <property type="entry name" value="FAD_binding-like"/>
    <property type="match status" value="1"/>
</dbReference>
<evidence type="ECO:0000313" key="2">
    <source>
        <dbReference type="EMBL" id="GGZ61531.1"/>
    </source>
</evidence>
<dbReference type="RefSeq" id="WP_190126790.1">
    <property type="nucleotide sequence ID" value="NZ_BMWG01000032.1"/>
</dbReference>
<proteinExistence type="predicted"/>
<protein>
    <submittedName>
        <fullName evidence="2">2-polyprenyl-6-methoxyphenol hydroxylase</fullName>
    </submittedName>
</protein>